<dbReference type="Proteomes" id="UP000265520">
    <property type="component" value="Unassembled WGS sequence"/>
</dbReference>
<evidence type="ECO:0000313" key="2">
    <source>
        <dbReference type="Proteomes" id="UP000265520"/>
    </source>
</evidence>
<protein>
    <submittedName>
        <fullName evidence="1">Uncharacterized protein</fullName>
    </submittedName>
</protein>
<dbReference type="EMBL" id="LXQA010697397">
    <property type="protein sequence ID" value="MCI66544.1"/>
    <property type="molecule type" value="Genomic_DNA"/>
</dbReference>
<reference evidence="1 2" key="1">
    <citation type="journal article" date="2018" name="Front. Plant Sci.">
        <title>Red Clover (Trifolium pratense) and Zigzag Clover (T. medium) - A Picture of Genomic Similarities and Differences.</title>
        <authorList>
            <person name="Dluhosova J."/>
            <person name="Istvanek J."/>
            <person name="Nedelnik J."/>
            <person name="Repkova J."/>
        </authorList>
    </citation>
    <scope>NUCLEOTIDE SEQUENCE [LARGE SCALE GENOMIC DNA]</scope>
    <source>
        <strain evidence="2">cv. 10/8</strain>
        <tissue evidence="1">Leaf</tissue>
    </source>
</reference>
<comment type="caution">
    <text evidence="1">The sequence shown here is derived from an EMBL/GenBank/DDBJ whole genome shotgun (WGS) entry which is preliminary data.</text>
</comment>
<keyword evidence="2" id="KW-1185">Reference proteome</keyword>
<name>A0A392U1G6_9FABA</name>
<organism evidence="1 2">
    <name type="scientific">Trifolium medium</name>
    <dbReference type="NCBI Taxonomy" id="97028"/>
    <lineage>
        <taxon>Eukaryota</taxon>
        <taxon>Viridiplantae</taxon>
        <taxon>Streptophyta</taxon>
        <taxon>Embryophyta</taxon>
        <taxon>Tracheophyta</taxon>
        <taxon>Spermatophyta</taxon>
        <taxon>Magnoliopsida</taxon>
        <taxon>eudicotyledons</taxon>
        <taxon>Gunneridae</taxon>
        <taxon>Pentapetalae</taxon>
        <taxon>rosids</taxon>
        <taxon>fabids</taxon>
        <taxon>Fabales</taxon>
        <taxon>Fabaceae</taxon>
        <taxon>Papilionoideae</taxon>
        <taxon>50 kb inversion clade</taxon>
        <taxon>NPAAA clade</taxon>
        <taxon>Hologalegina</taxon>
        <taxon>IRL clade</taxon>
        <taxon>Trifolieae</taxon>
        <taxon>Trifolium</taxon>
    </lineage>
</organism>
<feature type="non-terminal residue" evidence="1">
    <location>
        <position position="84"/>
    </location>
</feature>
<evidence type="ECO:0000313" key="1">
    <source>
        <dbReference type="EMBL" id="MCI66544.1"/>
    </source>
</evidence>
<accession>A0A392U1G6</accession>
<sequence>EPEGEDAKLNVKGKDVQKGVVESNKWLEQTATEGVKTLAASGKGGSSVVEGVKVGEVLLLMGDGNEKEQREKRVIETTAKPIEA</sequence>
<dbReference type="AlphaFoldDB" id="A0A392U1G6"/>
<feature type="non-terminal residue" evidence="1">
    <location>
        <position position="1"/>
    </location>
</feature>
<proteinExistence type="predicted"/>